<dbReference type="HOGENOM" id="CLU_1752778_0_0_1"/>
<evidence type="ECO:0008006" key="3">
    <source>
        <dbReference type="Google" id="ProtNLM"/>
    </source>
</evidence>
<dbReference type="InterPro" id="IPR029033">
    <property type="entry name" value="His_PPase_superfam"/>
</dbReference>
<proteinExistence type="predicted"/>
<reference evidence="1 2" key="1">
    <citation type="journal article" date="2007" name="Proc. Natl. Acad. Sci. U.S.A.">
        <title>The tiny eukaryote Ostreococcus provides genomic insights into the paradox of plankton speciation.</title>
        <authorList>
            <person name="Palenik B."/>
            <person name="Grimwood J."/>
            <person name="Aerts A."/>
            <person name="Rouze P."/>
            <person name="Salamov A."/>
            <person name="Putnam N."/>
            <person name="Dupont C."/>
            <person name="Jorgensen R."/>
            <person name="Derelle E."/>
            <person name="Rombauts S."/>
            <person name="Zhou K."/>
            <person name="Otillar R."/>
            <person name="Merchant S.S."/>
            <person name="Podell S."/>
            <person name="Gaasterland T."/>
            <person name="Napoli C."/>
            <person name="Gendler K."/>
            <person name="Manuell A."/>
            <person name="Tai V."/>
            <person name="Vallon O."/>
            <person name="Piganeau G."/>
            <person name="Jancek S."/>
            <person name="Heijde M."/>
            <person name="Jabbari K."/>
            <person name="Bowler C."/>
            <person name="Lohr M."/>
            <person name="Robbens S."/>
            <person name="Werner G."/>
            <person name="Dubchak I."/>
            <person name="Pazour G.J."/>
            <person name="Ren Q."/>
            <person name="Paulsen I."/>
            <person name="Delwiche C."/>
            <person name="Schmutz J."/>
            <person name="Rokhsar D."/>
            <person name="Van de Peer Y."/>
            <person name="Moreau H."/>
            <person name="Grigoriev I.V."/>
        </authorList>
    </citation>
    <scope>NUCLEOTIDE SEQUENCE [LARGE SCALE GENOMIC DNA]</scope>
    <source>
        <strain evidence="1 2">CCE9901</strain>
    </source>
</reference>
<evidence type="ECO:0000313" key="2">
    <source>
        <dbReference type="Proteomes" id="UP000001568"/>
    </source>
</evidence>
<organism evidence="1 2">
    <name type="scientific">Ostreococcus lucimarinus (strain CCE9901)</name>
    <dbReference type="NCBI Taxonomy" id="436017"/>
    <lineage>
        <taxon>Eukaryota</taxon>
        <taxon>Viridiplantae</taxon>
        <taxon>Chlorophyta</taxon>
        <taxon>Mamiellophyceae</taxon>
        <taxon>Mamiellales</taxon>
        <taxon>Bathycoccaceae</taxon>
        <taxon>Ostreococcus</taxon>
    </lineage>
</organism>
<dbReference type="InterPro" id="IPR013078">
    <property type="entry name" value="His_Pase_superF_clade-1"/>
</dbReference>
<dbReference type="KEGG" id="olu:OSTLU_29309"/>
<sequence>MTRDEIESEFELVDASDVPTIGWWDASRGCETVAEAQTRARGVAKYLMHKARAMAAGEEEEMDVCIVTHGMFIDMLLKTLFDVPRTRGKQGALFCSQNACVHELHLDIAEDGDSVGLQVFNDVTHIPEEARSGGTVDGLSEAYTNEGSA</sequence>
<evidence type="ECO:0000313" key="1">
    <source>
        <dbReference type="EMBL" id="ABP00774.1"/>
    </source>
</evidence>
<dbReference type="Gramene" id="ABP00774">
    <property type="protein sequence ID" value="ABP00774"/>
    <property type="gene ID" value="OSTLU_29309"/>
</dbReference>
<dbReference type="Proteomes" id="UP000001568">
    <property type="component" value="Chromosome 20"/>
</dbReference>
<dbReference type="GeneID" id="5006692"/>
<dbReference type="OrthoDB" id="496981at2759"/>
<keyword evidence="2" id="KW-1185">Reference proteome</keyword>
<gene>
    <name evidence="1" type="ORF">OSTLU_29309</name>
</gene>
<dbReference type="SUPFAM" id="SSF53254">
    <property type="entry name" value="Phosphoglycerate mutase-like"/>
    <property type="match status" value="1"/>
</dbReference>
<accession>A4SAM2</accession>
<dbReference type="Gene3D" id="3.40.50.1240">
    <property type="entry name" value="Phosphoglycerate mutase-like"/>
    <property type="match status" value="1"/>
</dbReference>
<dbReference type="EMBL" id="CP000600">
    <property type="protein sequence ID" value="ABP00774.1"/>
    <property type="molecule type" value="Genomic_DNA"/>
</dbReference>
<protein>
    <recommendedName>
        <fullName evidence="3">Phosphoglycerate mutase-like protein</fullName>
    </recommendedName>
</protein>
<dbReference type="Pfam" id="PF00300">
    <property type="entry name" value="His_Phos_1"/>
    <property type="match status" value="1"/>
</dbReference>
<name>A4SAM2_OSTLU</name>
<dbReference type="RefSeq" id="XP_001422457.1">
    <property type="nucleotide sequence ID" value="XM_001422420.1"/>
</dbReference>
<dbReference type="AlphaFoldDB" id="A4SAM2"/>